<proteinExistence type="predicted"/>
<evidence type="ECO:0000256" key="1">
    <source>
        <dbReference type="SAM" id="Phobius"/>
    </source>
</evidence>
<reference evidence="3" key="1">
    <citation type="submission" date="2014-01" db="EMBL/GenBank/DDBJ databases">
        <title>The Genome Sequence of Anopheles farauti FAR1 (V2).</title>
        <authorList>
            <consortium name="The Broad Institute Genomics Platform"/>
            <person name="Neafsey D.E."/>
            <person name="Besansky N."/>
            <person name="Howell P."/>
            <person name="Walton C."/>
            <person name="Young S.K."/>
            <person name="Zeng Q."/>
            <person name="Gargeya S."/>
            <person name="Fitzgerald M."/>
            <person name="Haas B."/>
            <person name="Abouelleil A."/>
            <person name="Allen A.W."/>
            <person name="Alvarado L."/>
            <person name="Arachchi H.M."/>
            <person name="Berlin A.M."/>
            <person name="Chapman S.B."/>
            <person name="Gainer-Dewar J."/>
            <person name="Goldberg J."/>
            <person name="Griggs A."/>
            <person name="Gujja S."/>
            <person name="Hansen M."/>
            <person name="Howarth C."/>
            <person name="Imamovic A."/>
            <person name="Ireland A."/>
            <person name="Larimer J."/>
            <person name="McCowan C."/>
            <person name="Murphy C."/>
            <person name="Pearson M."/>
            <person name="Poon T.W."/>
            <person name="Priest M."/>
            <person name="Roberts A."/>
            <person name="Saif S."/>
            <person name="Shea T."/>
            <person name="Sisk P."/>
            <person name="Sykes S."/>
            <person name="Wortman J."/>
            <person name="Nusbaum C."/>
            <person name="Birren B."/>
        </authorList>
    </citation>
    <scope>NUCLEOTIDE SEQUENCE [LARGE SCALE GENOMIC DNA]</scope>
    <source>
        <strain evidence="3">FAR1</strain>
    </source>
</reference>
<evidence type="ECO:0000313" key="2">
    <source>
        <dbReference type="EnsemblMetazoa" id="AFAF019828-PA"/>
    </source>
</evidence>
<keyword evidence="3" id="KW-1185">Reference proteome</keyword>
<dbReference type="EnsemblMetazoa" id="AFAF019828-RA">
    <property type="protein sequence ID" value="AFAF019828-PA"/>
    <property type="gene ID" value="AFAF019828"/>
</dbReference>
<name>A0A182QZ80_9DIPT</name>
<dbReference type="Proteomes" id="UP000075886">
    <property type="component" value="Unassembled WGS sequence"/>
</dbReference>
<dbReference type="AlphaFoldDB" id="A0A182QZ80"/>
<protein>
    <submittedName>
        <fullName evidence="2">Uncharacterized protein</fullName>
    </submittedName>
</protein>
<feature type="transmembrane region" description="Helical" evidence="1">
    <location>
        <begin position="51"/>
        <end position="69"/>
    </location>
</feature>
<keyword evidence="1" id="KW-0472">Membrane</keyword>
<accession>A0A182QZ80</accession>
<dbReference type="EMBL" id="AXCN02001567">
    <property type="status" value="NOT_ANNOTATED_CDS"/>
    <property type="molecule type" value="Genomic_DNA"/>
</dbReference>
<reference evidence="2" key="2">
    <citation type="submission" date="2020-05" db="UniProtKB">
        <authorList>
            <consortium name="EnsemblMetazoa"/>
        </authorList>
    </citation>
    <scope>IDENTIFICATION</scope>
    <source>
        <strain evidence="2">FAR1</strain>
    </source>
</reference>
<evidence type="ECO:0000313" key="3">
    <source>
        <dbReference type="Proteomes" id="UP000075886"/>
    </source>
</evidence>
<dbReference type="VEuPathDB" id="VectorBase:AFAF019828"/>
<keyword evidence="1" id="KW-1133">Transmembrane helix</keyword>
<sequence>MKIMTCLNWSRYYNRATTGDRNLFLQLKHMLREHGLYYLIRLRVRIMAKDLCVTLLLLLIFLYPLIFITPDTNGIGTPWIRMVLYVSVLPVRDPPLPFGGAGNIKLLAK</sequence>
<organism evidence="2 3">
    <name type="scientific">Anopheles farauti</name>
    <dbReference type="NCBI Taxonomy" id="69004"/>
    <lineage>
        <taxon>Eukaryota</taxon>
        <taxon>Metazoa</taxon>
        <taxon>Ecdysozoa</taxon>
        <taxon>Arthropoda</taxon>
        <taxon>Hexapoda</taxon>
        <taxon>Insecta</taxon>
        <taxon>Pterygota</taxon>
        <taxon>Neoptera</taxon>
        <taxon>Endopterygota</taxon>
        <taxon>Diptera</taxon>
        <taxon>Nematocera</taxon>
        <taxon>Culicoidea</taxon>
        <taxon>Culicidae</taxon>
        <taxon>Anophelinae</taxon>
        <taxon>Anopheles</taxon>
    </lineage>
</organism>
<keyword evidence="1" id="KW-0812">Transmembrane</keyword>